<keyword evidence="6 10" id="KW-0479">Metal-binding</keyword>
<comment type="domain">
    <text evidence="10">The N-terminal domain has structural similarity with S-adenosyl-L-methionine-dependent methyltransferases, but does not bind S-adenosyl-L-methionine. It is required for correct assembly of the 2 Fe-S clusters.</text>
</comment>
<dbReference type="VEuPathDB" id="FungiDB:AMAG_00800"/>
<dbReference type="GO" id="GO:0005758">
    <property type="term" value="C:mitochondrial intermembrane space"/>
    <property type="evidence" value="ECO:0007669"/>
    <property type="project" value="UniProtKB-SubCell"/>
</dbReference>
<keyword evidence="3 10" id="KW-0004">4Fe-4S</keyword>
<dbReference type="eggNOG" id="KOG4020">
    <property type="taxonomic scope" value="Eukaryota"/>
</dbReference>
<dbReference type="STRING" id="578462.A0A0L0RXR8"/>
<dbReference type="GO" id="GO:0051537">
    <property type="term" value="F:2 iron, 2 sulfur cluster binding"/>
    <property type="evidence" value="ECO:0007669"/>
    <property type="project" value="UniProtKB-UniRule"/>
</dbReference>
<evidence type="ECO:0000256" key="2">
    <source>
        <dbReference type="ARBA" id="ARBA00008169"/>
    </source>
</evidence>
<comment type="cofactor">
    <cofactor evidence="10">
        <name>[2Fe-2S] cluster</name>
        <dbReference type="ChEBI" id="CHEBI:190135"/>
    </cofactor>
</comment>
<keyword evidence="15" id="KW-1185">Reference proteome</keyword>
<dbReference type="PANTHER" id="PTHR13273">
    <property type="entry name" value="ANAMORSIN"/>
    <property type="match status" value="1"/>
</dbReference>
<reference evidence="15" key="2">
    <citation type="submission" date="2009-11" db="EMBL/GenBank/DDBJ databases">
        <title>The Genome Sequence of Allomyces macrogynus strain ATCC 38327.</title>
        <authorList>
            <consortium name="The Broad Institute Genome Sequencing Platform"/>
            <person name="Russ C."/>
            <person name="Cuomo C."/>
            <person name="Shea T."/>
            <person name="Young S.K."/>
            <person name="Zeng Q."/>
            <person name="Koehrsen M."/>
            <person name="Haas B."/>
            <person name="Borodovsky M."/>
            <person name="Guigo R."/>
            <person name="Alvarado L."/>
            <person name="Berlin A."/>
            <person name="Borenstein D."/>
            <person name="Chen Z."/>
            <person name="Engels R."/>
            <person name="Freedman E."/>
            <person name="Gellesch M."/>
            <person name="Goldberg J."/>
            <person name="Griggs A."/>
            <person name="Gujja S."/>
            <person name="Heiman D."/>
            <person name="Hepburn T."/>
            <person name="Howarth C."/>
            <person name="Jen D."/>
            <person name="Larson L."/>
            <person name="Lewis B."/>
            <person name="Mehta T."/>
            <person name="Park D."/>
            <person name="Pearson M."/>
            <person name="Roberts A."/>
            <person name="Saif S."/>
            <person name="Shenoy N."/>
            <person name="Sisk P."/>
            <person name="Stolte C."/>
            <person name="Sykes S."/>
            <person name="Walk T."/>
            <person name="White J."/>
            <person name="Yandava C."/>
            <person name="Burger G."/>
            <person name="Gray M.W."/>
            <person name="Holland P.W.H."/>
            <person name="King N."/>
            <person name="Lang F.B.F."/>
            <person name="Roger A.J."/>
            <person name="Ruiz-Trillo I."/>
            <person name="Lander E."/>
            <person name="Nusbaum C."/>
        </authorList>
    </citation>
    <scope>NUCLEOTIDE SEQUENCE [LARGE SCALE GENOMIC DNA]</scope>
    <source>
        <strain evidence="15">ATCC 38327</strain>
    </source>
</reference>
<evidence type="ECO:0000256" key="10">
    <source>
        <dbReference type="HAMAP-Rule" id="MF_03115"/>
    </source>
</evidence>
<dbReference type="EMBL" id="GG745328">
    <property type="protein sequence ID" value="KNE54851.1"/>
    <property type="molecule type" value="Genomic_DNA"/>
</dbReference>
<dbReference type="GO" id="GO:0009055">
    <property type="term" value="F:electron transfer activity"/>
    <property type="evidence" value="ECO:0007669"/>
    <property type="project" value="UniProtKB-UniRule"/>
</dbReference>
<dbReference type="InterPro" id="IPR029063">
    <property type="entry name" value="SAM-dependent_MTases_sf"/>
</dbReference>
<dbReference type="AlphaFoldDB" id="A0A0L0RXR8"/>
<evidence type="ECO:0000256" key="8">
    <source>
        <dbReference type="ARBA" id="ARBA00023014"/>
    </source>
</evidence>
<comment type="subcellular location">
    <subcellularLocation>
        <location evidence="10">Cytoplasm</location>
    </subcellularLocation>
    <subcellularLocation>
        <location evidence="10">Mitochondrion intermembrane space</location>
    </subcellularLocation>
</comment>
<name>A0A0L0RXR8_ALLM3</name>
<dbReference type="OrthoDB" id="311633at2759"/>
<feature type="binding site" evidence="10">
    <location>
        <position position="268"/>
    </location>
    <ligand>
        <name>[2Fe-2S] cluster</name>
        <dbReference type="ChEBI" id="CHEBI:190135"/>
    </ligand>
</feature>
<comment type="cofactor">
    <cofactor evidence="1 10">
        <name>[4Fe-4S] cluster</name>
        <dbReference type="ChEBI" id="CHEBI:49883"/>
    </cofactor>
</comment>
<dbReference type="Pfam" id="PF05093">
    <property type="entry name" value="CIAPIN1"/>
    <property type="match status" value="1"/>
</dbReference>
<accession>A0A0L0RXR8</accession>
<evidence type="ECO:0000313" key="14">
    <source>
        <dbReference type="EMBL" id="KNE54851.1"/>
    </source>
</evidence>
<evidence type="ECO:0000256" key="4">
    <source>
        <dbReference type="ARBA" id="ARBA00022490"/>
    </source>
</evidence>
<dbReference type="InterPro" id="IPR049011">
    <property type="entry name" value="Anamorsin_N_metazoan"/>
</dbReference>
<evidence type="ECO:0000256" key="11">
    <source>
        <dbReference type="SAM" id="MobiDB-lite"/>
    </source>
</evidence>
<dbReference type="Gene3D" id="3.40.50.150">
    <property type="entry name" value="Vaccinia Virus protein VP39"/>
    <property type="match status" value="1"/>
</dbReference>
<protein>
    <submittedName>
        <fullName evidence="14">Uncharacterized protein</fullName>
    </submittedName>
</protein>
<keyword evidence="5 10" id="KW-0001">2Fe-2S</keyword>
<proteinExistence type="inferred from homology"/>
<keyword evidence="4 10" id="KW-0963">Cytoplasm</keyword>
<feature type="binding site" evidence="10">
    <location>
        <position position="329"/>
    </location>
    <ligand>
        <name>[4Fe-4S] cluster</name>
        <dbReference type="ChEBI" id="CHEBI:49883"/>
    </ligand>
</feature>
<dbReference type="InterPro" id="IPR046408">
    <property type="entry name" value="CIAPIN1"/>
</dbReference>
<keyword evidence="7 10" id="KW-0408">Iron</keyword>
<comment type="similarity">
    <text evidence="2 10">Belongs to the anamorsin family.</text>
</comment>
<organism evidence="14 15">
    <name type="scientific">Allomyces macrogynus (strain ATCC 38327)</name>
    <name type="common">Allomyces javanicus var. macrogynus</name>
    <dbReference type="NCBI Taxonomy" id="578462"/>
    <lineage>
        <taxon>Eukaryota</taxon>
        <taxon>Fungi</taxon>
        <taxon>Fungi incertae sedis</taxon>
        <taxon>Blastocladiomycota</taxon>
        <taxon>Blastocladiomycetes</taxon>
        <taxon>Blastocladiales</taxon>
        <taxon>Blastocladiaceae</taxon>
        <taxon>Allomyces</taxon>
    </lineage>
</organism>
<dbReference type="SUPFAM" id="SSF53335">
    <property type="entry name" value="S-adenosyl-L-methionine-dependent methyltransferases"/>
    <property type="match status" value="1"/>
</dbReference>
<evidence type="ECO:0000256" key="3">
    <source>
        <dbReference type="ARBA" id="ARBA00022485"/>
    </source>
</evidence>
<feature type="domain" description="Anamorsin N-terminal" evidence="13">
    <location>
        <begin position="24"/>
        <end position="190"/>
    </location>
</feature>
<evidence type="ECO:0000256" key="5">
    <source>
        <dbReference type="ARBA" id="ARBA00022714"/>
    </source>
</evidence>
<evidence type="ECO:0000256" key="7">
    <source>
        <dbReference type="ARBA" id="ARBA00023004"/>
    </source>
</evidence>
<dbReference type="HAMAP" id="MF_03115">
    <property type="entry name" value="Anamorsin"/>
    <property type="match status" value="1"/>
</dbReference>
<feature type="short sequence motif" description="Cx2C motif 2" evidence="10">
    <location>
        <begin position="326"/>
        <end position="329"/>
    </location>
</feature>
<comment type="caution">
    <text evidence="10">Lacks conserved residue(s) required for the propagation of feature annotation.</text>
</comment>
<feature type="binding site" evidence="10">
    <location>
        <position position="315"/>
    </location>
    <ligand>
        <name>[4Fe-4S] cluster</name>
        <dbReference type="ChEBI" id="CHEBI:49883"/>
    </ligand>
</feature>
<reference evidence="14 15" key="1">
    <citation type="submission" date="2009-11" db="EMBL/GenBank/DDBJ databases">
        <title>Annotation of Allomyces macrogynus ATCC 38327.</title>
        <authorList>
            <consortium name="The Broad Institute Genome Sequencing Platform"/>
            <person name="Russ C."/>
            <person name="Cuomo C."/>
            <person name="Burger G."/>
            <person name="Gray M.W."/>
            <person name="Holland P.W.H."/>
            <person name="King N."/>
            <person name="Lang F.B.F."/>
            <person name="Roger A.J."/>
            <person name="Ruiz-Trillo I."/>
            <person name="Young S.K."/>
            <person name="Zeng Q."/>
            <person name="Gargeya S."/>
            <person name="Fitzgerald M."/>
            <person name="Haas B."/>
            <person name="Abouelleil A."/>
            <person name="Alvarado L."/>
            <person name="Arachchi H.M."/>
            <person name="Berlin A."/>
            <person name="Chapman S.B."/>
            <person name="Gearin G."/>
            <person name="Goldberg J."/>
            <person name="Griggs A."/>
            <person name="Gujja S."/>
            <person name="Hansen M."/>
            <person name="Heiman D."/>
            <person name="Howarth C."/>
            <person name="Larimer J."/>
            <person name="Lui A."/>
            <person name="MacDonald P.J.P."/>
            <person name="McCowen C."/>
            <person name="Montmayeur A."/>
            <person name="Murphy C."/>
            <person name="Neiman D."/>
            <person name="Pearson M."/>
            <person name="Priest M."/>
            <person name="Roberts A."/>
            <person name="Saif S."/>
            <person name="Shea T."/>
            <person name="Sisk P."/>
            <person name="Stolte C."/>
            <person name="Sykes S."/>
            <person name="Wortman J."/>
            <person name="Nusbaum C."/>
            <person name="Birren B."/>
        </authorList>
    </citation>
    <scope>NUCLEOTIDE SEQUENCE [LARGE SCALE GENOMIC DNA]</scope>
    <source>
        <strain evidence="14 15">ATCC 38327</strain>
    </source>
</reference>
<evidence type="ECO:0000256" key="1">
    <source>
        <dbReference type="ARBA" id="ARBA00001966"/>
    </source>
</evidence>
<evidence type="ECO:0000313" key="15">
    <source>
        <dbReference type="Proteomes" id="UP000054350"/>
    </source>
</evidence>
<feature type="binding site" evidence="10">
    <location>
        <position position="326"/>
    </location>
    <ligand>
        <name>[4Fe-4S] cluster</name>
        <dbReference type="ChEBI" id="CHEBI:49883"/>
    </ligand>
</feature>
<gene>
    <name evidence="14" type="ORF">AMAG_00800</name>
</gene>
<feature type="short sequence motif" description="Cx2C motif 1" evidence="10">
    <location>
        <begin position="315"/>
        <end position="318"/>
    </location>
</feature>
<dbReference type="GO" id="GO:0046872">
    <property type="term" value="F:metal ion binding"/>
    <property type="evidence" value="ECO:0007669"/>
    <property type="project" value="UniProtKB-KW"/>
</dbReference>
<evidence type="ECO:0000259" key="12">
    <source>
        <dbReference type="Pfam" id="PF05093"/>
    </source>
</evidence>
<feature type="region of interest" description="Disordered" evidence="11">
    <location>
        <begin position="201"/>
        <end position="237"/>
    </location>
</feature>
<dbReference type="PANTHER" id="PTHR13273:SF14">
    <property type="entry name" value="ANAMORSIN"/>
    <property type="match status" value="1"/>
</dbReference>
<feature type="domain" description="Anamorsin C-terminal" evidence="12">
    <location>
        <begin position="259"/>
        <end position="345"/>
    </location>
</feature>
<dbReference type="GO" id="GO:0051539">
    <property type="term" value="F:4 iron, 4 sulfur cluster binding"/>
    <property type="evidence" value="ECO:0007669"/>
    <property type="project" value="UniProtKB-KW"/>
</dbReference>
<dbReference type="GO" id="GO:0016226">
    <property type="term" value="P:iron-sulfur cluster assembly"/>
    <property type="evidence" value="ECO:0007669"/>
    <property type="project" value="UniProtKB-UniRule"/>
</dbReference>
<keyword evidence="8 10" id="KW-0411">Iron-sulfur</keyword>
<dbReference type="Pfam" id="PF20922">
    <property type="entry name" value="Anamorsin_N"/>
    <property type="match status" value="1"/>
</dbReference>
<feature type="region of interest" description="Fe-S binding site B" evidence="10">
    <location>
        <begin position="315"/>
        <end position="329"/>
    </location>
</feature>
<evidence type="ECO:0000256" key="6">
    <source>
        <dbReference type="ARBA" id="ARBA00022723"/>
    </source>
</evidence>
<feature type="binding site" evidence="10">
    <location>
        <position position="261"/>
    </location>
    <ligand>
        <name>[2Fe-2S] cluster</name>
        <dbReference type="ChEBI" id="CHEBI:190135"/>
    </ligand>
</feature>
<feature type="binding site" evidence="10">
    <location>
        <position position="273"/>
    </location>
    <ligand>
        <name>[2Fe-2S] cluster</name>
        <dbReference type="ChEBI" id="CHEBI:190135"/>
    </ligand>
</feature>
<keyword evidence="9 10" id="KW-0496">Mitochondrion</keyword>
<feature type="binding site" evidence="10">
    <location>
        <position position="318"/>
    </location>
    <ligand>
        <name>[4Fe-4S] cluster</name>
        <dbReference type="ChEBI" id="CHEBI:49883"/>
    </ligand>
</feature>
<comment type="domain">
    <text evidence="10">The twin Cx2C motifs are involved in the recognition by the mitochondrial MIA40-ERV1 disulfide relay system. The formation of 2 disulfide bonds in the Cx2C motifs through dithiol/disulfide exchange reactions effectively traps the protein in the mitochondrial intermembrane space.</text>
</comment>
<comment type="domain">
    <text evidence="10">The C-terminal domain binds 2 Fe-S clusters but is otherwise mostly in an intrinsically disordered conformation.</text>
</comment>
<dbReference type="Proteomes" id="UP000054350">
    <property type="component" value="Unassembled WGS sequence"/>
</dbReference>
<feature type="compositionally biased region" description="Polar residues" evidence="11">
    <location>
        <begin position="220"/>
        <end position="230"/>
    </location>
</feature>
<evidence type="ECO:0000259" key="13">
    <source>
        <dbReference type="Pfam" id="PF20922"/>
    </source>
</evidence>
<dbReference type="OMA" id="IHTPMIL"/>
<dbReference type="InterPro" id="IPR007785">
    <property type="entry name" value="Anamorsin"/>
</dbReference>
<evidence type="ECO:0000256" key="9">
    <source>
        <dbReference type="ARBA" id="ARBA00023128"/>
    </source>
</evidence>
<feature type="binding site" evidence="10">
    <location>
        <position position="271"/>
    </location>
    <ligand>
        <name>[2Fe-2S] cluster</name>
        <dbReference type="ChEBI" id="CHEBI:190135"/>
    </ligand>
</feature>
<sequence>MAVLDSLTLARAPASAAANGAPASILLVGNAYAQPADVEAAAAHFKKTAPAANLTFEQLDRIPTLTLKQSTHSDVVSGYISAAAPHPLPVLAKFLAALRPGGVVHLREVTAATSDTAGIPLADLRAPDQLVSHLKLSGFVNVTSTTVPLSHDAAAAILRAWGVANPAPALTARLVVAEARAEKPNYEVGALTALPLSFRKKKPTAATTASTPAKDKKALWTTSASAPAQTNDDDLVDDDMLLDDEDRAKPTLAQLSKPSNCETRRKACKNCSCGRAEMEEQEEAAARAAPTKVTLDVTEDHPITNVVPPTVKSSCGNCYLGDAFRCASCPYLGMPAFKPGEQVTLGGNMLADDLDL</sequence>